<organism evidence="2 3">
    <name type="scientific">Amycolatopsis methanolica 239</name>
    <dbReference type="NCBI Taxonomy" id="1068978"/>
    <lineage>
        <taxon>Bacteria</taxon>
        <taxon>Bacillati</taxon>
        <taxon>Actinomycetota</taxon>
        <taxon>Actinomycetes</taxon>
        <taxon>Pseudonocardiales</taxon>
        <taxon>Pseudonocardiaceae</taxon>
        <taxon>Amycolatopsis</taxon>
        <taxon>Amycolatopsis methanolica group</taxon>
    </lineage>
</organism>
<dbReference type="Gene3D" id="1.20.120.520">
    <property type="entry name" value="nmb1532 protein domain like"/>
    <property type="match status" value="1"/>
</dbReference>
<dbReference type="OrthoDB" id="3212362at2"/>
<dbReference type="CDD" id="cd12108">
    <property type="entry name" value="Hr-like"/>
    <property type="match status" value="1"/>
</dbReference>
<dbReference type="KEGG" id="amq:AMETH_1261"/>
<name>A0A076MKH5_AMYME</name>
<dbReference type="PATRIC" id="fig|1068978.7.peg.1329"/>
<protein>
    <submittedName>
        <fullName evidence="2">Hemerythrin HHE cation binding protein</fullName>
    </submittedName>
</protein>
<proteinExistence type="predicted"/>
<dbReference type="PANTHER" id="PTHR35585">
    <property type="entry name" value="HHE DOMAIN PROTEIN (AFU_ORTHOLOGUE AFUA_4G00730)"/>
    <property type="match status" value="1"/>
</dbReference>
<dbReference type="InterPro" id="IPR012312">
    <property type="entry name" value="Hemerythrin-like"/>
</dbReference>
<dbReference type="Pfam" id="PF01814">
    <property type="entry name" value="Hemerythrin"/>
    <property type="match status" value="1"/>
</dbReference>
<dbReference type="Proteomes" id="UP000062973">
    <property type="component" value="Chromosome"/>
</dbReference>
<evidence type="ECO:0000313" key="2">
    <source>
        <dbReference type="EMBL" id="AIJ21353.1"/>
    </source>
</evidence>
<gene>
    <name evidence="2" type="ORF">AMETH_1261</name>
</gene>
<dbReference type="EMBL" id="CP009110">
    <property type="protein sequence ID" value="AIJ21353.1"/>
    <property type="molecule type" value="Genomic_DNA"/>
</dbReference>
<accession>A0A076MKH5</accession>
<reference evidence="2 3" key="1">
    <citation type="submission" date="2014-07" db="EMBL/GenBank/DDBJ databases">
        <title>Whole Genome Sequence of the Amycolatopsis methanolica 239.</title>
        <authorList>
            <person name="Tang B."/>
        </authorList>
    </citation>
    <scope>NUCLEOTIDE SEQUENCE [LARGE SCALE GENOMIC DNA]</scope>
    <source>
        <strain evidence="2 3">239</strain>
    </source>
</reference>
<sequence>MSTDKKDVIALLEDQHQEIRRLFVVVERAKGDEREDAFRDLVRLLSVHETAEEELVHPEVRRHDGGEPVVEARLGEEHRAKELLSTLDDIGPDAEGFDTLLIQLRDDVLAHAEHEERSEFPLLRQACDSKRLAAMADTVRAAEVVAPTRPHPGTESAAKNMLLGPPAALMDRARDAIRNVLKH</sequence>
<dbReference type="eggNOG" id="COG5592">
    <property type="taxonomic scope" value="Bacteria"/>
</dbReference>
<dbReference type="RefSeq" id="WP_017987214.1">
    <property type="nucleotide sequence ID" value="NZ_AQUL01000001.1"/>
</dbReference>
<dbReference type="AlphaFoldDB" id="A0A076MKH5"/>
<feature type="domain" description="Hemerythrin-like" evidence="1">
    <location>
        <begin position="8"/>
        <end position="123"/>
    </location>
</feature>
<evidence type="ECO:0000313" key="3">
    <source>
        <dbReference type="Proteomes" id="UP000062973"/>
    </source>
</evidence>
<dbReference type="STRING" id="1068978.AMETH_1261"/>
<dbReference type="HOGENOM" id="CLU_079417_2_0_11"/>
<dbReference type="PANTHER" id="PTHR35585:SF1">
    <property type="entry name" value="HHE DOMAIN PROTEIN (AFU_ORTHOLOGUE AFUA_4G00730)"/>
    <property type="match status" value="1"/>
</dbReference>
<keyword evidence="3" id="KW-1185">Reference proteome</keyword>
<evidence type="ECO:0000259" key="1">
    <source>
        <dbReference type="Pfam" id="PF01814"/>
    </source>
</evidence>